<sequence length="155" mass="17936">MYNKSVMTNTKLSNYLADGTGRDTYVSNFNGGFWKQNQKQPIRPESGSYPNRRYQASPSPCIDSKVNRYRNDGSGRDGYISYDEGGFTVSIGRKRNFISNLRGYDTKQRCNTRDSSPMLQSFSKTQSITKRLYYSKQVEDPYQSIRKLTSLHYKK</sequence>
<evidence type="ECO:0000256" key="1">
    <source>
        <dbReference type="SAM" id="MobiDB-lite"/>
    </source>
</evidence>
<dbReference type="AlphaFoldDB" id="A0A8S1Q8A1"/>
<reference evidence="2" key="1">
    <citation type="submission" date="2021-01" db="EMBL/GenBank/DDBJ databases">
        <authorList>
            <consortium name="Genoscope - CEA"/>
            <person name="William W."/>
        </authorList>
    </citation>
    <scope>NUCLEOTIDE SEQUENCE</scope>
</reference>
<dbReference type="OrthoDB" id="282796at2759"/>
<name>A0A8S1Q8A1_9CILI</name>
<evidence type="ECO:0000313" key="3">
    <source>
        <dbReference type="Proteomes" id="UP000692954"/>
    </source>
</evidence>
<protein>
    <submittedName>
        <fullName evidence="2">Uncharacterized protein</fullName>
    </submittedName>
</protein>
<keyword evidence="3" id="KW-1185">Reference proteome</keyword>
<dbReference type="Proteomes" id="UP000692954">
    <property type="component" value="Unassembled WGS sequence"/>
</dbReference>
<proteinExistence type="predicted"/>
<comment type="caution">
    <text evidence="2">The sequence shown here is derived from an EMBL/GenBank/DDBJ whole genome shotgun (WGS) entry which is preliminary data.</text>
</comment>
<feature type="region of interest" description="Disordered" evidence="1">
    <location>
        <begin position="36"/>
        <end position="68"/>
    </location>
</feature>
<evidence type="ECO:0000313" key="2">
    <source>
        <dbReference type="EMBL" id="CAD8111732.1"/>
    </source>
</evidence>
<accession>A0A8S1Q8A1</accession>
<organism evidence="2 3">
    <name type="scientific">Paramecium sonneborni</name>
    <dbReference type="NCBI Taxonomy" id="65129"/>
    <lineage>
        <taxon>Eukaryota</taxon>
        <taxon>Sar</taxon>
        <taxon>Alveolata</taxon>
        <taxon>Ciliophora</taxon>
        <taxon>Intramacronucleata</taxon>
        <taxon>Oligohymenophorea</taxon>
        <taxon>Peniculida</taxon>
        <taxon>Parameciidae</taxon>
        <taxon>Paramecium</taxon>
    </lineage>
</organism>
<gene>
    <name evidence="2" type="ORF">PSON_ATCC_30995.1.T0990030</name>
</gene>
<dbReference type="EMBL" id="CAJJDN010000099">
    <property type="protein sequence ID" value="CAD8111732.1"/>
    <property type="molecule type" value="Genomic_DNA"/>
</dbReference>